<dbReference type="GO" id="GO:0009055">
    <property type="term" value="F:electron transfer activity"/>
    <property type="evidence" value="ECO:0007669"/>
    <property type="project" value="InterPro"/>
</dbReference>
<keyword evidence="2" id="KW-0479">Metal-binding</keyword>
<dbReference type="PRINTS" id="PR00352">
    <property type="entry name" value="3FE4SFRDOXIN"/>
</dbReference>
<reference evidence="8" key="1">
    <citation type="submission" date="2020-05" db="EMBL/GenBank/DDBJ databases">
        <authorList>
            <person name="Chiriac C."/>
            <person name="Salcher M."/>
            <person name="Ghai R."/>
            <person name="Kavagutti S V."/>
        </authorList>
    </citation>
    <scope>NUCLEOTIDE SEQUENCE</scope>
</reference>
<keyword evidence="4" id="KW-0408">Iron</keyword>
<evidence type="ECO:0000256" key="1">
    <source>
        <dbReference type="ARBA" id="ARBA00022448"/>
    </source>
</evidence>
<evidence type="ECO:0000256" key="5">
    <source>
        <dbReference type="ARBA" id="ARBA00023014"/>
    </source>
</evidence>
<accession>A0A6J7TX58</accession>
<name>A0A6J7TX58_9ZZZZ</name>
<evidence type="ECO:0000256" key="3">
    <source>
        <dbReference type="ARBA" id="ARBA00022982"/>
    </source>
</evidence>
<organism evidence="8">
    <name type="scientific">freshwater metagenome</name>
    <dbReference type="NCBI Taxonomy" id="449393"/>
    <lineage>
        <taxon>unclassified sequences</taxon>
        <taxon>metagenomes</taxon>
        <taxon>ecological metagenomes</taxon>
    </lineage>
</organism>
<evidence type="ECO:0000313" key="8">
    <source>
        <dbReference type="EMBL" id="CAB5057650.1"/>
    </source>
</evidence>
<keyword evidence="1" id="KW-0813">Transport</keyword>
<proteinExistence type="predicted"/>
<keyword evidence="5" id="KW-0411">Iron-sulfur</keyword>
<dbReference type="AlphaFoldDB" id="A0A6J7TX58"/>
<dbReference type="InterPro" id="IPR051269">
    <property type="entry name" value="Fe-S_cluster_ET"/>
</dbReference>
<sequence>MRVWIDQDLCTGDGLCVDHCPDVFVQLEDGIAYVAERGEALNDPGGAGSLADVAVRDYAAVVQAADVCPGECIFIEING</sequence>
<evidence type="ECO:0000313" key="7">
    <source>
        <dbReference type="EMBL" id="CAB4368450.1"/>
    </source>
</evidence>
<dbReference type="InterPro" id="IPR017896">
    <property type="entry name" value="4Fe4S_Fe-S-bd"/>
</dbReference>
<dbReference type="PANTHER" id="PTHR36923">
    <property type="entry name" value="FERREDOXIN"/>
    <property type="match status" value="1"/>
</dbReference>
<dbReference type="PANTHER" id="PTHR36923:SF3">
    <property type="entry name" value="FERREDOXIN"/>
    <property type="match status" value="1"/>
</dbReference>
<evidence type="ECO:0000256" key="4">
    <source>
        <dbReference type="ARBA" id="ARBA00023004"/>
    </source>
</evidence>
<dbReference type="GO" id="GO:0005506">
    <property type="term" value="F:iron ion binding"/>
    <property type="evidence" value="ECO:0007669"/>
    <property type="project" value="InterPro"/>
</dbReference>
<evidence type="ECO:0000256" key="2">
    <source>
        <dbReference type="ARBA" id="ARBA00022723"/>
    </source>
</evidence>
<dbReference type="EMBL" id="CAFBQH010000161">
    <property type="protein sequence ID" value="CAB5057650.1"/>
    <property type="molecule type" value="Genomic_DNA"/>
</dbReference>
<gene>
    <name evidence="7" type="ORF">UFOPK4179_01251</name>
    <name evidence="8" type="ORF">UFOPK4293_01657</name>
</gene>
<dbReference type="Gene3D" id="3.30.70.20">
    <property type="match status" value="1"/>
</dbReference>
<dbReference type="SUPFAM" id="SSF54862">
    <property type="entry name" value="4Fe-4S ferredoxins"/>
    <property type="match status" value="1"/>
</dbReference>
<dbReference type="PROSITE" id="PS51379">
    <property type="entry name" value="4FE4S_FER_2"/>
    <property type="match status" value="1"/>
</dbReference>
<feature type="domain" description="4Fe-4S ferredoxin-type" evidence="6">
    <location>
        <begin position="1"/>
        <end position="30"/>
    </location>
</feature>
<dbReference type="EMBL" id="CAETWZ010000158">
    <property type="protein sequence ID" value="CAB4368450.1"/>
    <property type="molecule type" value="Genomic_DNA"/>
</dbReference>
<dbReference type="GO" id="GO:0051536">
    <property type="term" value="F:iron-sulfur cluster binding"/>
    <property type="evidence" value="ECO:0007669"/>
    <property type="project" value="UniProtKB-KW"/>
</dbReference>
<keyword evidence="3" id="KW-0249">Electron transport</keyword>
<evidence type="ECO:0000259" key="6">
    <source>
        <dbReference type="PROSITE" id="PS51379"/>
    </source>
</evidence>
<dbReference type="Pfam" id="PF13459">
    <property type="entry name" value="Fer4_15"/>
    <property type="match status" value="1"/>
</dbReference>
<protein>
    <submittedName>
        <fullName evidence="8">Unannotated protein</fullName>
    </submittedName>
</protein>
<dbReference type="InterPro" id="IPR001080">
    <property type="entry name" value="3Fe4S_ferredoxin"/>
</dbReference>